<evidence type="ECO:0000313" key="3">
    <source>
        <dbReference type="Proteomes" id="UP000553632"/>
    </source>
</evidence>
<comment type="caution">
    <text evidence="2">The sequence shown here is derived from an EMBL/GenBank/DDBJ whole genome shotgun (WGS) entry which is preliminary data.</text>
</comment>
<gene>
    <name evidence="2" type="ORF">FOZ63_023874</name>
</gene>
<feature type="region of interest" description="Disordered" evidence="1">
    <location>
        <begin position="73"/>
        <end position="93"/>
    </location>
</feature>
<dbReference type="EMBL" id="JABANO010010287">
    <property type="protein sequence ID" value="KAF4745410.1"/>
    <property type="molecule type" value="Genomic_DNA"/>
</dbReference>
<proteinExistence type="predicted"/>
<feature type="non-terminal residue" evidence="2">
    <location>
        <position position="1"/>
    </location>
</feature>
<sequence>VGGYIGDPELSSASEIHWHLPTGETATWTYEGENDGFGGTAADVDPSLILTEGRSKRHKPAVDYAALEAQLRREEAGLTSESSSPTERRQSTDFTYVVGVPPRDRVVTFHSSCSLNSFSR</sequence>
<name>A0A7J6TMA0_PEROL</name>
<evidence type="ECO:0000313" key="2">
    <source>
        <dbReference type="EMBL" id="KAF4745410.1"/>
    </source>
</evidence>
<accession>A0A7J6TMA0</accession>
<reference evidence="2 3" key="1">
    <citation type="submission" date="2020-04" db="EMBL/GenBank/DDBJ databases">
        <title>Perkinsus olseni comparative genomics.</title>
        <authorList>
            <person name="Bogema D.R."/>
        </authorList>
    </citation>
    <scope>NUCLEOTIDE SEQUENCE [LARGE SCALE GENOMIC DNA]</scope>
    <source>
        <strain evidence="2 3">ATCC PRA-207</strain>
    </source>
</reference>
<keyword evidence="3" id="KW-1185">Reference proteome</keyword>
<evidence type="ECO:0000256" key="1">
    <source>
        <dbReference type="SAM" id="MobiDB-lite"/>
    </source>
</evidence>
<organism evidence="2 3">
    <name type="scientific">Perkinsus olseni</name>
    <name type="common">Perkinsus atlanticus</name>
    <dbReference type="NCBI Taxonomy" id="32597"/>
    <lineage>
        <taxon>Eukaryota</taxon>
        <taxon>Sar</taxon>
        <taxon>Alveolata</taxon>
        <taxon>Perkinsozoa</taxon>
        <taxon>Perkinsea</taxon>
        <taxon>Perkinsida</taxon>
        <taxon>Perkinsidae</taxon>
        <taxon>Perkinsus</taxon>
    </lineage>
</organism>
<dbReference type="AlphaFoldDB" id="A0A7J6TMA0"/>
<protein>
    <submittedName>
        <fullName evidence="2">Uncharacterized protein</fullName>
    </submittedName>
</protein>
<dbReference type="Proteomes" id="UP000553632">
    <property type="component" value="Unassembled WGS sequence"/>
</dbReference>